<dbReference type="KEGG" id="mrr:Moror_4072"/>
<comment type="caution">
    <text evidence="1">The sequence shown here is derived from an EMBL/GenBank/DDBJ whole genome shotgun (WGS) entry which is preliminary data.</text>
</comment>
<dbReference type="OrthoDB" id="10542042at2759"/>
<evidence type="ECO:0000313" key="1">
    <source>
        <dbReference type="EMBL" id="ESK90764.1"/>
    </source>
</evidence>
<proteinExistence type="predicted"/>
<evidence type="ECO:0000313" key="2">
    <source>
        <dbReference type="Proteomes" id="UP000017559"/>
    </source>
</evidence>
<organism evidence="1 2">
    <name type="scientific">Moniliophthora roreri (strain MCA 2997)</name>
    <name type="common">Cocoa frosty pod rot fungus</name>
    <name type="synonym">Crinipellis roreri</name>
    <dbReference type="NCBI Taxonomy" id="1381753"/>
    <lineage>
        <taxon>Eukaryota</taxon>
        <taxon>Fungi</taxon>
        <taxon>Dikarya</taxon>
        <taxon>Basidiomycota</taxon>
        <taxon>Agaricomycotina</taxon>
        <taxon>Agaricomycetes</taxon>
        <taxon>Agaricomycetidae</taxon>
        <taxon>Agaricales</taxon>
        <taxon>Marasmiineae</taxon>
        <taxon>Marasmiaceae</taxon>
        <taxon>Moniliophthora</taxon>
    </lineage>
</organism>
<name>V2YGE3_MONRO</name>
<dbReference type="Proteomes" id="UP000017559">
    <property type="component" value="Unassembled WGS sequence"/>
</dbReference>
<dbReference type="HOGENOM" id="CLU_1540458_0_0_1"/>
<keyword evidence="2" id="KW-1185">Reference proteome</keyword>
<sequence length="174" mass="19826">MASPTSDMQDPELEYLVSLRYIMTNHHFPYVNLSNTGGITAKYLHRSCSFLWLVTPLLQQIDPATVGPYIVLFGYSIHFLHRRAPSCHSLHKAGITVFSVLAILGVISTTDSVHESEIEFRIRKQDFPGLEDYAQDDTLVKFHIPFRYLLSILANLTTDSVLIHRCYAVWGSRK</sequence>
<accession>V2YGE3</accession>
<dbReference type="AlphaFoldDB" id="V2YGE3"/>
<gene>
    <name evidence="1" type="ORF">Moror_4072</name>
</gene>
<protein>
    <submittedName>
        <fullName evidence="1">Uncharacterized protein</fullName>
    </submittedName>
</protein>
<reference evidence="1 2" key="1">
    <citation type="journal article" date="2014" name="BMC Genomics">
        <title>Genome and secretome analysis of the hemibiotrophic fungal pathogen, Moniliophthora roreri, which causes frosty pod rot disease of cacao: mechanisms of the biotrophic and necrotrophic phases.</title>
        <authorList>
            <person name="Meinhardt L.W."/>
            <person name="Costa G.G.L."/>
            <person name="Thomazella D.P.T."/>
            <person name="Teixeira P.J.P.L."/>
            <person name="Carazzolle M.F."/>
            <person name="Schuster S.C."/>
            <person name="Carlson J.E."/>
            <person name="Guiltinan M.J."/>
            <person name="Mieczkowski P."/>
            <person name="Farmer A."/>
            <person name="Ramaraj T."/>
            <person name="Crozier J."/>
            <person name="Davis R.E."/>
            <person name="Shao J."/>
            <person name="Melnick R.L."/>
            <person name="Pereira G.A.G."/>
            <person name="Bailey B.A."/>
        </authorList>
    </citation>
    <scope>NUCLEOTIDE SEQUENCE [LARGE SCALE GENOMIC DNA]</scope>
    <source>
        <strain evidence="1 2">MCA 2997</strain>
    </source>
</reference>
<dbReference type="EMBL" id="AWSO01000407">
    <property type="protein sequence ID" value="ESK90764.1"/>
    <property type="molecule type" value="Genomic_DNA"/>
</dbReference>